<feature type="region of interest" description="Disordered" evidence="1">
    <location>
        <begin position="389"/>
        <end position="423"/>
    </location>
</feature>
<feature type="compositionally biased region" description="Polar residues" evidence="1">
    <location>
        <begin position="320"/>
        <end position="330"/>
    </location>
</feature>
<dbReference type="OrthoDB" id="307560at2759"/>
<keyword evidence="2" id="KW-0812">Transmembrane</keyword>
<proteinExistence type="predicted"/>
<protein>
    <recommendedName>
        <fullName evidence="5">Transmembrane protein</fullName>
    </recommendedName>
</protein>
<reference evidence="3" key="1">
    <citation type="submission" date="2021-01" db="EMBL/GenBank/DDBJ databases">
        <authorList>
            <consortium name="Genoscope - CEA"/>
            <person name="William W."/>
        </authorList>
    </citation>
    <scope>NUCLEOTIDE SEQUENCE</scope>
</reference>
<feature type="region of interest" description="Disordered" evidence="1">
    <location>
        <begin position="1"/>
        <end position="25"/>
    </location>
</feature>
<feature type="compositionally biased region" description="Polar residues" evidence="1">
    <location>
        <begin position="16"/>
        <end position="25"/>
    </location>
</feature>
<sequence>MQQPNIEEKQEINADGSPSLQSQKNESNNKYFTTKCKWISFSVSFFVLAGIGIFLGIYLSRTNSSAPTLKKFQRDEFEQVDEICMYHTSERFSNCTQIQIKTKRLVEDVNEKNGSSIVMLTDLKVQTFTQNFDGIREYNEMIDYSTEIQQELQKQFRILQKNESTQNDLCEGISREECGDINQIPLVTVVTDSHTGAIQSIGIPTGISDLILQPLVSNIIHIAPNLAESINNEGIDGTNGNRLLEEDIYYIGNQAFTPKTIKTKSWFGSTVIKKSIAQSDQIDGNSKGINLFDMFEQSQETSLDNNNYLVSSHITTNSQFSNSVKNNDINQDTDDLSDKSKTEITNDSNLITVETKSDEELTNLLSEIQKRQTLQFYSMQDLQNKISGQEDLTQDSTQNQDQLGGNRLLNENGDVQSNSETDFEEQEGECLSNIFNQKRTLKEVSVLKQKVGLQAEFQGEIKEGNVSGYLRSCVSLNGACLVDLYRRDFQYEGKPLKTFEMKGSQSKSIFSTVILIMGYPLTVGADYNYKWGYIESAIKTESDLGISEQIYASLSVTAYGEMNIIVIRIRAGVSGEVFNGSAHGVAQFRINQIDNTIIPDKYMIYLDFQIEALKFDLYAIYQHPTISWGRRCFRIFRKKICIYYPQFGWSSWKDVYRKAFQLAKLQASKRIFQLTSKCYD</sequence>
<keyword evidence="4" id="KW-1185">Reference proteome</keyword>
<organism evidence="3 4">
    <name type="scientific">Paramecium sonneborni</name>
    <dbReference type="NCBI Taxonomy" id="65129"/>
    <lineage>
        <taxon>Eukaryota</taxon>
        <taxon>Sar</taxon>
        <taxon>Alveolata</taxon>
        <taxon>Ciliophora</taxon>
        <taxon>Intramacronucleata</taxon>
        <taxon>Oligohymenophorea</taxon>
        <taxon>Peniculida</taxon>
        <taxon>Parameciidae</taxon>
        <taxon>Paramecium</taxon>
    </lineage>
</organism>
<feature type="region of interest" description="Disordered" evidence="1">
    <location>
        <begin position="320"/>
        <end position="341"/>
    </location>
</feature>
<dbReference type="AlphaFoldDB" id="A0A8S1RG15"/>
<dbReference type="EMBL" id="CAJJDN010000166">
    <property type="protein sequence ID" value="CAD8126223.1"/>
    <property type="molecule type" value="Genomic_DNA"/>
</dbReference>
<evidence type="ECO:0000313" key="3">
    <source>
        <dbReference type="EMBL" id="CAD8126223.1"/>
    </source>
</evidence>
<feature type="transmembrane region" description="Helical" evidence="2">
    <location>
        <begin position="38"/>
        <end position="59"/>
    </location>
</feature>
<feature type="compositionally biased region" description="Basic and acidic residues" evidence="1">
    <location>
        <begin position="1"/>
        <end position="12"/>
    </location>
</feature>
<evidence type="ECO:0000256" key="2">
    <source>
        <dbReference type="SAM" id="Phobius"/>
    </source>
</evidence>
<keyword evidence="2" id="KW-0472">Membrane</keyword>
<evidence type="ECO:0000313" key="4">
    <source>
        <dbReference type="Proteomes" id="UP000692954"/>
    </source>
</evidence>
<dbReference type="Proteomes" id="UP000692954">
    <property type="component" value="Unassembled WGS sequence"/>
</dbReference>
<accession>A0A8S1RG15</accession>
<name>A0A8S1RG15_9CILI</name>
<evidence type="ECO:0000256" key="1">
    <source>
        <dbReference type="SAM" id="MobiDB-lite"/>
    </source>
</evidence>
<keyword evidence="2" id="KW-1133">Transmembrane helix</keyword>
<evidence type="ECO:0008006" key="5">
    <source>
        <dbReference type="Google" id="ProtNLM"/>
    </source>
</evidence>
<gene>
    <name evidence="3" type="ORF">PSON_ATCC_30995.1.T1660001</name>
</gene>
<comment type="caution">
    <text evidence="3">The sequence shown here is derived from an EMBL/GenBank/DDBJ whole genome shotgun (WGS) entry which is preliminary data.</text>
</comment>
<feature type="compositionally biased region" description="Polar residues" evidence="1">
    <location>
        <begin position="389"/>
        <end position="403"/>
    </location>
</feature>